<reference evidence="1 2" key="1">
    <citation type="submission" date="2023-10" db="EMBL/GenBank/DDBJ databases">
        <title>Complete genome sequence of Shewanella sp. DAU334.</title>
        <authorList>
            <person name="Lee Y.-S."/>
            <person name="Jeong H.-R."/>
            <person name="Hwang E.-J."/>
            <person name="Choi Y.-L."/>
            <person name="Kim G.-D."/>
        </authorList>
    </citation>
    <scope>NUCLEOTIDE SEQUENCE [LARGE SCALE GENOMIC DNA]</scope>
    <source>
        <strain evidence="1 2">DAU334</strain>
    </source>
</reference>
<keyword evidence="2" id="KW-1185">Reference proteome</keyword>
<evidence type="ECO:0000313" key="1">
    <source>
        <dbReference type="EMBL" id="WOT06650.1"/>
    </source>
</evidence>
<proteinExistence type="predicted"/>
<dbReference type="RefSeq" id="WP_310470924.1">
    <property type="nucleotide sequence ID" value="NZ_CP136522.1"/>
</dbReference>
<protein>
    <submittedName>
        <fullName evidence="1">Chemotaxis protein</fullName>
    </submittedName>
</protein>
<accession>A0ABZ0K267</accession>
<name>A0ABZ0K267_9GAMM</name>
<evidence type="ECO:0000313" key="2">
    <source>
        <dbReference type="Proteomes" id="UP001529491"/>
    </source>
</evidence>
<organism evidence="1 2">
    <name type="scientific">Shewanella youngdeokensis</name>
    <dbReference type="NCBI Taxonomy" id="2999068"/>
    <lineage>
        <taxon>Bacteria</taxon>
        <taxon>Pseudomonadati</taxon>
        <taxon>Pseudomonadota</taxon>
        <taxon>Gammaproteobacteria</taxon>
        <taxon>Alteromonadales</taxon>
        <taxon>Shewanellaceae</taxon>
        <taxon>Shewanella</taxon>
    </lineage>
</organism>
<dbReference type="Proteomes" id="UP001529491">
    <property type="component" value="Chromosome"/>
</dbReference>
<sequence>MQIPPSIISGHNGFQSAQTDLTQATVDVASSSQSVSATTTANCGDKSQALLSMVPLVSQAQAAADIIDATSETIGSIINIKV</sequence>
<dbReference type="EMBL" id="CP136522">
    <property type="protein sequence ID" value="WOT06650.1"/>
    <property type="molecule type" value="Genomic_DNA"/>
</dbReference>
<gene>
    <name evidence="1" type="ORF">RGE70_07795</name>
</gene>